<feature type="active site" description="Proton donor/acceptor" evidence="3">
    <location>
        <position position="232"/>
    </location>
</feature>
<feature type="active site" description="Proton donor/acceptor" evidence="3">
    <location>
        <position position="134"/>
    </location>
</feature>
<dbReference type="InterPro" id="IPR026040">
    <property type="entry name" value="HyI-like"/>
</dbReference>
<evidence type="ECO:0000313" key="6">
    <source>
        <dbReference type="Proteomes" id="UP000252415"/>
    </source>
</evidence>
<proteinExistence type="inferred from homology"/>
<comment type="similarity">
    <text evidence="2">Belongs to the hyi family.</text>
</comment>
<keyword evidence="5" id="KW-0670">Pyruvate</keyword>
<evidence type="ECO:0000256" key="1">
    <source>
        <dbReference type="ARBA" id="ARBA00023235"/>
    </source>
</evidence>
<keyword evidence="6" id="KW-1185">Reference proteome</keyword>
<dbReference type="AlphaFoldDB" id="A0A368VR43"/>
<dbReference type="RefSeq" id="WP_114383040.1">
    <property type="nucleotide sequence ID" value="NZ_QPJD01000017.1"/>
</dbReference>
<dbReference type="SUPFAM" id="SSF51658">
    <property type="entry name" value="Xylose isomerase-like"/>
    <property type="match status" value="1"/>
</dbReference>
<dbReference type="Proteomes" id="UP000252415">
    <property type="component" value="Unassembled WGS sequence"/>
</dbReference>
<keyword evidence="1 2" id="KW-0413">Isomerase</keyword>
<protein>
    <submittedName>
        <fullName evidence="5">Hydroxypyruvate isomerase</fullName>
    </submittedName>
</protein>
<dbReference type="PANTHER" id="PTHR43489">
    <property type="entry name" value="ISOMERASE"/>
    <property type="match status" value="1"/>
</dbReference>
<sequence length="254" mass="28780">MKLSVCIDSVFRGLGLEDSLRKVKAEGFRAFEFWGWEKKDLGLMTKLVEELDLSLSAFCVKQANLTEPSARSAYLDGLKETLEVAKRLQCRTLILTVGNERAGVPREEQRRSLVEGLRASLSLLEGTGVTLAVEPLNTLIDHPGYFLSYSQEAWDILQEVRHPQVQMLFDIYHQQITEGHVTTNLLRMLERVGHIHSAGNPGRGELGEGELHYPYIFKRLTEAGYQGYVGLEYFTAEDPVESLQRMAAEYSEWL</sequence>
<reference evidence="5 6" key="1">
    <citation type="submission" date="2018-07" db="EMBL/GenBank/DDBJ databases">
        <title>Genomic Encyclopedia of Type Strains, Phase III (KMG-III): the genomes of soil and plant-associated and newly described type strains.</title>
        <authorList>
            <person name="Whitman W."/>
        </authorList>
    </citation>
    <scope>NUCLEOTIDE SEQUENCE [LARGE SCALE GENOMIC DNA]</scope>
    <source>
        <strain evidence="5 6">CECT 7506</strain>
    </source>
</reference>
<comment type="caution">
    <text evidence="5">The sequence shown here is derived from an EMBL/GenBank/DDBJ whole genome shotgun (WGS) entry which is preliminary data.</text>
</comment>
<dbReference type="PANTHER" id="PTHR43489:SF3">
    <property type="entry name" value="XYLOSE ISOMERASE DOMAIN PROTEIN TIM BARREL"/>
    <property type="match status" value="1"/>
</dbReference>
<organism evidence="5 6">
    <name type="scientific">Paenibacillus prosopidis</name>
    <dbReference type="NCBI Taxonomy" id="630520"/>
    <lineage>
        <taxon>Bacteria</taxon>
        <taxon>Bacillati</taxon>
        <taxon>Bacillota</taxon>
        <taxon>Bacilli</taxon>
        <taxon>Bacillales</taxon>
        <taxon>Paenibacillaceae</taxon>
        <taxon>Paenibacillus</taxon>
    </lineage>
</organism>
<dbReference type="InterPro" id="IPR013022">
    <property type="entry name" value="Xyl_isomerase-like_TIM-brl"/>
</dbReference>
<dbReference type="OrthoDB" id="9786584at2"/>
<dbReference type="InterPro" id="IPR036237">
    <property type="entry name" value="Xyl_isomerase-like_sf"/>
</dbReference>
<feature type="domain" description="Xylose isomerase-like TIM barrel" evidence="4">
    <location>
        <begin position="20"/>
        <end position="243"/>
    </location>
</feature>
<evidence type="ECO:0000256" key="2">
    <source>
        <dbReference type="PIRNR" id="PIRNR006241"/>
    </source>
</evidence>
<accession>A0A368VR43</accession>
<dbReference type="PIRSF" id="PIRSF006241">
    <property type="entry name" value="HyI"/>
    <property type="match status" value="1"/>
</dbReference>
<evidence type="ECO:0000256" key="3">
    <source>
        <dbReference type="PIRSR" id="PIRSR006241-50"/>
    </source>
</evidence>
<dbReference type="GO" id="GO:0016853">
    <property type="term" value="F:isomerase activity"/>
    <property type="evidence" value="ECO:0007669"/>
    <property type="project" value="UniProtKB-KW"/>
</dbReference>
<gene>
    <name evidence="5" type="ORF">DFP97_117150</name>
</gene>
<dbReference type="EMBL" id="QPJD01000017">
    <property type="protein sequence ID" value="RCW42426.1"/>
    <property type="molecule type" value="Genomic_DNA"/>
</dbReference>
<dbReference type="InterPro" id="IPR050417">
    <property type="entry name" value="Sugar_Epim/Isomerase"/>
</dbReference>
<dbReference type="Gene3D" id="3.20.20.150">
    <property type="entry name" value="Divalent-metal-dependent TIM barrel enzymes"/>
    <property type="match status" value="1"/>
</dbReference>
<evidence type="ECO:0000259" key="4">
    <source>
        <dbReference type="Pfam" id="PF01261"/>
    </source>
</evidence>
<evidence type="ECO:0000313" key="5">
    <source>
        <dbReference type="EMBL" id="RCW42426.1"/>
    </source>
</evidence>
<dbReference type="Pfam" id="PF01261">
    <property type="entry name" value="AP_endonuc_2"/>
    <property type="match status" value="1"/>
</dbReference>
<name>A0A368VR43_9BACL</name>